<name>A0ABY5UYL4_9BACT</name>
<feature type="domain" description="Endonuclease/exonuclease/phosphatase" evidence="1">
    <location>
        <begin position="30"/>
        <end position="274"/>
    </location>
</feature>
<dbReference type="GeneID" id="82892130"/>
<keyword evidence="2" id="KW-0540">Nuclease</keyword>
<dbReference type="SUPFAM" id="SSF56219">
    <property type="entry name" value="DNase I-like"/>
    <property type="match status" value="1"/>
</dbReference>
<dbReference type="PANTHER" id="PTHR12121:SF36">
    <property type="entry name" value="ENDONUCLEASE_EXONUCLEASE_PHOSPHATASE DOMAIN-CONTAINING PROTEIN"/>
    <property type="match status" value="1"/>
</dbReference>
<evidence type="ECO:0000259" key="1">
    <source>
        <dbReference type="Pfam" id="PF03372"/>
    </source>
</evidence>
<dbReference type="Proteomes" id="UP001059295">
    <property type="component" value="Chromosome"/>
</dbReference>
<dbReference type="Pfam" id="PF03372">
    <property type="entry name" value="Exo_endo_phos"/>
    <property type="match status" value="1"/>
</dbReference>
<gene>
    <name evidence="2" type="ORF">NQ491_10310</name>
</gene>
<dbReference type="InterPro" id="IPR036691">
    <property type="entry name" value="Endo/exonu/phosph_ase_sf"/>
</dbReference>
<evidence type="ECO:0000313" key="3">
    <source>
        <dbReference type="Proteomes" id="UP001059295"/>
    </source>
</evidence>
<keyword evidence="2" id="KW-0255">Endonuclease</keyword>
<accession>A0ABY5UYL4</accession>
<dbReference type="GO" id="GO:0004519">
    <property type="term" value="F:endonuclease activity"/>
    <property type="evidence" value="ECO:0007669"/>
    <property type="project" value="UniProtKB-KW"/>
</dbReference>
<dbReference type="PANTHER" id="PTHR12121">
    <property type="entry name" value="CARBON CATABOLITE REPRESSOR PROTEIN 4"/>
    <property type="match status" value="1"/>
</dbReference>
<evidence type="ECO:0000313" key="2">
    <source>
        <dbReference type="EMBL" id="UWN57030.1"/>
    </source>
</evidence>
<sequence length="284" mass="31591">MVRLMICLSALLLGGGADLLSARGRELVAGSYNIRCDTPVDGDNAWPYRKERVEALIRFYGFDVLGVQEAKPSQMSDLRAMPGFASVGVGRDGGDRGEYSAIFYRTDRLRVLDSGTFWLSETPDTVSKGWDAALNRICTWAKMKDRRTGRVFYFFNTHFDHVGREARLRSAELLAGRIRAVAGDKYPVLCTGDFNAHAESEPVAVMKTVLRDAREASQTPAYGPPFSYAGFPVQVPEKLRNRTPIDYLFVSGRVRVLTCGLLSDSDGRNHPSDHFPLRAVIVFD</sequence>
<proteinExistence type="predicted"/>
<dbReference type="CDD" id="cd09083">
    <property type="entry name" value="EEP-1"/>
    <property type="match status" value="1"/>
</dbReference>
<dbReference type="InterPro" id="IPR050410">
    <property type="entry name" value="CCR4/nocturin_mRNA_transcr"/>
</dbReference>
<keyword evidence="2" id="KW-0378">Hydrolase</keyword>
<dbReference type="Gene3D" id="3.60.10.10">
    <property type="entry name" value="Endonuclease/exonuclease/phosphatase"/>
    <property type="match status" value="1"/>
</dbReference>
<dbReference type="InterPro" id="IPR005135">
    <property type="entry name" value="Endo/exonuclease/phosphatase"/>
</dbReference>
<organism evidence="2 3">
    <name type="scientific">Alistipes ihumii AP11</name>
    <dbReference type="NCBI Taxonomy" id="1211813"/>
    <lineage>
        <taxon>Bacteria</taxon>
        <taxon>Pseudomonadati</taxon>
        <taxon>Bacteroidota</taxon>
        <taxon>Bacteroidia</taxon>
        <taxon>Bacteroidales</taxon>
        <taxon>Rikenellaceae</taxon>
        <taxon>Alistipes</taxon>
    </lineage>
</organism>
<keyword evidence="3" id="KW-1185">Reference proteome</keyword>
<dbReference type="EMBL" id="CP102294">
    <property type="protein sequence ID" value="UWN57030.1"/>
    <property type="molecule type" value="Genomic_DNA"/>
</dbReference>
<dbReference type="RefSeq" id="WP_019245636.1">
    <property type="nucleotide sequence ID" value="NZ_CAPH01000009.1"/>
</dbReference>
<protein>
    <submittedName>
        <fullName evidence="2">Endonuclease/exonuclease/phosphatase family protein</fullName>
    </submittedName>
</protein>
<reference evidence="2" key="1">
    <citation type="journal article" date="2022" name="Cell">
        <title>Design, construction, and in vivo augmentation of a complex gut microbiome.</title>
        <authorList>
            <person name="Cheng A.G."/>
            <person name="Ho P.Y."/>
            <person name="Aranda-Diaz A."/>
            <person name="Jain S."/>
            <person name="Yu F.B."/>
            <person name="Meng X."/>
            <person name="Wang M."/>
            <person name="Iakiviak M."/>
            <person name="Nagashima K."/>
            <person name="Zhao A."/>
            <person name="Murugkar P."/>
            <person name="Patil A."/>
            <person name="Atabakhsh K."/>
            <person name="Weakley A."/>
            <person name="Yan J."/>
            <person name="Brumbaugh A.R."/>
            <person name="Higginbottom S."/>
            <person name="Dimas A."/>
            <person name="Shiver A.L."/>
            <person name="Deutschbauer A."/>
            <person name="Neff N."/>
            <person name="Sonnenburg J.L."/>
            <person name="Huang K.C."/>
            <person name="Fischbach M.A."/>
        </authorList>
    </citation>
    <scope>NUCLEOTIDE SEQUENCE</scope>
    <source>
        <strain evidence="2">AP11</strain>
    </source>
</reference>